<keyword evidence="3" id="KW-1185">Reference proteome</keyword>
<name>A0ABP6TT88_9ACTN</name>
<dbReference type="Proteomes" id="UP001501455">
    <property type="component" value="Unassembled WGS sequence"/>
</dbReference>
<reference evidence="3" key="1">
    <citation type="journal article" date="2019" name="Int. J. Syst. Evol. Microbiol.">
        <title>The Global Catalogue of Microorganisms (GCM) 10K type strain sequencing project: providing services to taxonomists for standard genome sequencing and annotation.</title>
        <authorList>
            <consortium name="The Broad Institute Genomics Platform"/>
            <consortium name="The Broad Institute Genome Sequencing Center for Infectious Disease"/>
            <person name="Wu L."/>
            <person name="Ma J."/>
        </authorList>
    </citation>
    <scope>NUCLEOTIDE SEQUENCE [LARGE SCALE GENOMIC DNA]</scope>
    <source>
        <strain evidence="3">JCM 4816</strain>
    </source>
</reference>
<evidence type="ECO:0000313" key="3">
    <source>
        <dbReference type="Proteomes" id="UP001501455"/>
    </source>
</evidence>
<accession>A0ABP6TT88</accession>
<evidence type="ECO:0000256" key="1">
    <source>
        <dbReference type="SAM" id="MobiDB-lite"/>
    </source>
</evidence>
<feature type="compositionally biased region" description="Basic and acidic residues" evidence="1">
    <location>
        <begin position="17"/>
        <end position="27"/>
    </location>
</feature>
<sequence>MPGGDRPASPPPARNGSPHERAPHEQYRNTGSGAASSNRPHLADARAAGQEVADWLAGWTPTAG</sequence>
<comment type="caution">
    <text evidence="2">The sequence shown here is derived from an EMBL/GenBank/DDBJ whole genome shotgun (WGS) entry which is preliminary data.</text>
</comment>
<protein>
    <submittedName>
        <fullName evidence="2">Uncharacterized protein</fullName>
    </submittedName>
</protein>
<feature type="compositionally biased region" description="Polar residues" evidence="1">
    <location>
        <begin position="28"/>
        <end position="39"/>
    </location>
</feature>
<dbReference type="EMBL" id="BAAAXF010000030">
    <property type="protein sequence ID" value="GAA3497291.1"/>
    <property type="molecule type" value="Genomic_DNA"/>
</dbReference>
<feature type="region of interest" description="Disordered" evidence="1">
    <location>
        <begin position="1"/>
        <end position="49"/>
    </location>
</feature>
<gene>
    <name evidence="2" type="ORF">GCM10019016_043920</name>
</gene>
<organism evidence="2 3">
    <name type="scientific">Streptomyces prasinosporus</name>
    <dbReference type="NCBI Taxonomy" id="68256"/>
    <lineage>
        <taxon>Bacteria</taxon>
        <taxon>Bacillati</taxon>
        <taxon>Actinomycetota</taxon>
        <taxon>Actinomycetes</taxon>
        <taxon>Kitasatosporales</taxon>
        <taxon>Streptomycetaceae</taxon>
        <taxon>Streptomyces</taxon>
        <taxon>Streptomyces albogriseolus group</taxon>
    </lineage>
</organism>
<proteinExistence type="predicted"/>
<evidence type="ECO:0000313" key="2">
    <source>
        <dbReference type="EMBL" id="GAA3497291.1"/>
    </source>
</evidence>